<keyword evidence="11 13" id="KW-0472">Membrane</keyword>
<dbReference type="PANTHER" id="PTHR30529">
    <property type="entry name" value="CYTOCHROME B561"/>
    <property type="match status" value="1"/>
</dbReference>
<feature type="transmembrane region" description="Helical" evidence="13">
    <location>
        <begin position="66"/>
        <end position="84"/>
    </location>
</feature>
<dbReference type="Pfam" id="PF01292">
    <property type="entry name" value="Ni_hydr_CYTB"/>
    <property type="match status" value="1"/>
</dbReference>
<evidence type="ECO:0000259" key="14">
    <source>
        <dbReference type="SMART" id="SM00867"/>
    </source>
</evidence>
<evidence type="ECO:0000256" key="13">
    <source>
        <dbReference type="SAM" id="Phobius"/>
    </source>
</evidence>
<dbReference type="SUPFAM" id="SSF101874">
    <property type="entry name" value="YceI-like"/>
    <property type="match status" value="1"/>
</dbReference>
<accession>A0A2S0MS11</accession>
<feature type="transmembrane region" description="Helical" evidence="13">
    <location>
        <begin position="149"/>
        <end position="174"/>
    </location>
</feature>
<evidence type="ECO:0000256" key="9">
    <source>
        <dbReference type="ARBA" id="ARBA00022989"/>
    </source>
</evidence>
<feature type="domain" description="Lipid/polyisoprenoid-binding YceI-like" evidence="14">
    <location>
        <begin position="254"/>
        <end position="409"/>
    </location>
</feature>
<dbReference type="GO" id="GO:0009055">
    <property type="term" value="F:electron transfer activity"/>
    <property type="evidence" value="ECO:0007669"/>
    <property type="project" value="InterPro"/>
</dbReference>
<name>A0A2S0MS11_9RHOB</name>
<dbReference type="GO" id="GO:0020037">
    <property type="term" value="F:heme binding"/>
    <property type="evidence" value="ECO:0007669"/>
    <property type="project" value="TreeGrafter"/>
</dbReference>
<dbReference type="Gene3D" id="1.20.950.20">
    <property type="entry name" value="Transmembrane di-heme cytochromes, Chain C"/>
    <property type="match status" value="1"/>
</dbReference>
<evidence type="ECO:0000256" key="6">
    <source>
        <dbReference type="ARBA" id="ARBA00022692"/>
    </source>
</evidence>
<dbReference type="SMART" id="SM00867">
    <property type="entry name" value="YceI"/>
    <property type="match status" value="1"/>
</dbReference>
<dbReference type="PANTHER" id="PTHR30529:SF1">
    <property type="entry name" value="CYTOCHROME B561 HOMOLOG 2"/>
    <property type="match status" value="1"/>
</dbReference>
<dbReference type="RefSeq" id="WP_106472805.1">
    <property type="nucleotide sequence ID" value="NZ_CP027665.1"/>
</dbReference>
<evidence type="ECO:0000256" key="3">
    <source>
        <dbReference type="ARBA" id="ARBA00022448"/>
    </source>
</evidence>
<keyword evidence="5" id="KW-0349">Heme</keyword>
<dbReference type="InterPro" id="IPR011577">
    <property type="entry name" value="Cyt_b561_bac/Ni-Hgenase"/>
</dbReference>
<keyword evidence="6 13" id="KW-0812">Transmembrane</keyword>
<dbReference type="GO" id="GO:0046872">
    <property type="term" value="F:metal ion binding"/>
    <property type="evidence" value="ECO:0007669"/>
    <property type="project" value="UniProtKB-KW"/>
</dbReference>
<dbReference type="InterPro" id="IPR052168">
    <property type="entry name" value="Cytochrome_b561_oxidase"/>
</dbReference>
<evidence type="ECO:0000256" key="10">
    <source>
        <dbReference type="ARBA" id="ARBA00023004"/>
    </source>
</evidence>
<evidence type="ECO:0000313" key="16">
    <source>
        <dbReference type="Proteomes" id="UP000237655"/>
    </source>
</evidence>
<keyword evidence="7" id="KW-0479">Metal-binding</keyword>
<feature type="transmembrane region" description="Helical" evidence="13">
    <location>
        <begin position="16"/>
        <end position="35"/>
    </location>
</feature>
<proteinExistence type="inferred from homology"/>
<dbReference type="Gene3D" id="2.40.128.110">
    <property type="entry name" value="Lipid/polyisoprenoid-binding, YceI-like"/>
    <property type="match status" value="1"/>
</dbReference>
<dbReference type="Pfam" id="PF04264">
    <property type="entry name" value="YceI"/>
    <property type="match status" value="1"/>
</dbReference>
<evidence type="ECO:0000256" key="4">
    <source>
        <dbReference type="ARBA" id="ARBA00022475"/>
    </source>
</evidence>
<comment type="subcellular location">
    <subcellularLocation>
        <location evidence="2">Cell membrane</location>
        <topology evidence="2">Multi-pass membrane protein</topology>
    </subcellularLocation>
</comment>
<comment type="similarity">
    <text evidence="12">Belongs to the cytochrome b561 family.</text>
</comment>
<protein>
    <submittedName>
        <fullName evidence="15">Cytochrome</fullName>
    </submittedName>
</protein>
<keyword evidence="16" id="KW-1185">Reference proteome</keyword>
<comment type="cofactor">
    <cofactor evidence="1">
        <name>heme b</name>
        <dbReference type="ChEBI" id="CHEBI:60344"/>
    </cofactor>
</comment>
<organism evidence="15 16">
    <name type="scientific">Pukyongiella litopenaei</name>
    <dbReference type="NCBI Taxonomy" id="2605946"/>
    <lineage>
        <taxon>Bacteria</taxon>
        <taxon>Pseudomonadati</taxon>
        <taxon>Pseudomonadota</taxon>
        <taxon>Alphaproteobacteria</taxon>
        <taxon>Rhodobacterales</taxon>
        <taxon>Paracoccaceae</taxon>
        <taxon>Pukyongiella</taxon>
    </lineage>
</organism>
<keyword evidence="3" id="KW-0813">Transport</keyword>
<keyword evidence="4" id="KW-1003">Cell membrane</keyword>
<dbReference type="EMBL" id="CP027665">
    <property type="protein sequence ID" value="AVO38493.1"/>
    <property type="molecule type" value="Genomic_DNA"/>
</dbReference>
<evidence type="ECO:0000256" key="1">
    <source>
        <dbReference type="ARBA" id="ARBA00001970"/>
    </source>
</evidence>
<dbReference type="InterPro" id="IPR016174">
    <property type="entry name" value="Di-haem_cyt_TM"/>
</dbReference>
<evidence type="ECO:0000313" key="15">
    <source>
        <dbReference type="EMBL" id="AVO38493.1"/>
    </source>
</evidence>
<reference evidence="16" key="1">
    <citation type="submission" date="2018-03" db="EMBL/GenBank/DDBJ databases">
        <title>Genomic analysis of the strain SH-1 isolated from shrimp intestine.</title>
        <authorList>
            <person name="Kim Y.-S."/>
            <person name="Kim S.-E."/>
            <person name="Kim K.-H."/>
        </authorList>
    </citation>
    <scope>NUCLEOTIDE SEQUENCE [LARGE SCALE GENOMIC DNA]</scope>
    <source>
        <strain evidence="16">SH-1</strain>
    </source>
</reference>
<dbReference type="AlphaFoldDB" id="A0A2S0MS11"/>
<keyword evidence="10" id="KW-0408">Iron</keyword>
<dbReference type="SUPFAM" id="SSF81342">
    <property type="entry name" value="Transmembrane di-heme cytochromes"/>
    <property type="match status" value="1"/>
</dbReference>
<dbReference type="InterPro" id="IPR007372">
    <property type="entry name" value="Lipid/polyisoprenoid-bd_YceI"/>
</dbReference>
<evidence type="ECO:0000256" key="12">
    <source>
        <dbReference type="ARBA" id="ARBA00037975"/>
    </source>
</evidence>
<evidence type="ECO:0000256" key="5">
    <source>
        <dbReference type="ARBA" id="ARBA00022617"/>
    </source>
</evidence>
<evidence type="ECO:0000256" key="11">
    <source>
        <dbReference type="ARBA" id="ARBA00023136"/>
    </source>
</evidence>
<dbReference type="Proteomes" id="UP000237655">
    <property type="component" value="Chromosome"/>
</dbReference>
<feature type="transmembrane region" description="Helical" evidence="13">
    <location>
        <begin position="209"/>
        <end position="232"/>
    </location>
</feature>
<evidence type="ECO:0000256" key="7">
    <source>
        <dbReference type="ARBA" id="ARBA00022723"/>
    </source>
</evidence>
<evidence type="ECO:0000256" key="8">
    <source>
        <dbReference type="ARBA" id="ARBA00022982"/>
    </source>
</evidence>
<dbReference type="KEGG" id="thas:C6Y53_12880"/>
<dbReference type="GO" id="GO:0005886">
    <property type="term" value="C:plasma membrane"/>
    <property type="evidence" value="ECO:0007669"/>
    <property type="project" value="UniProtKB-SubCell"/>
</dbReference>
<keyword evidence="8" id="KW-0249">Electron transport</keyword>
<gene>
    <name evidence="15" type="ORF">C6Y53_12880</name>
</gene>
<evidence type="ECO:0000256" key="2">
    <source>
        <dbReference type="ARBA" id="ARBA00004651"/>
    </source>
</evidence>
<keyword evidence="9 13" id="KW-1133">Transmembrane helix</keyword>
<dbReference type="GO" id="GO:0022904">
    <property type="term" value="P:respiratory electron transport chain"/>
    <property type="evidence" value="ECO:0007669"/>
    <property type="project" value="InterPro"/>
</dbReference>
<sequence>MGLHNTAAQYGSLARALHWLTVLMILAIIPLGIVANDAAHAVRAPGATPGAQDLARAAMLFSLHKTLGVAIFLTALLRVAWAVAQPKPRPLHPDRRVETWLAETVHWLLYGSILLVPLAGWVHHAATTGFAPILWPLGQSLPFVPRNDALAALTAGLHVVLERVLVVAILLHVAGALKHHLIDRDDTLRRMLADRGDLPVPPNGQRNRLVAPLSALAVWAVAVSIGGGLGLYSPAGRSAASGAPAPALAPLRSDWQVEEGLLSITVTQLGSAVEGRFADWTAAIRFDDPAAPGPAGQVTVQVSIPSLALGSVSAQALGPDFLDAERHATATYEAALFRREAGYVAEGTLELNGNQMPLTLPFALTIDGDRAVMTGQATLDRRDYGIGDGIQDENTLAFAVQVSVALTARRGG</sequence>
<dbReference type="InterPro" id="IPR036761">
    <property type="entry name" value="TTHA0802/YceI-like_sf"/>
</dbReference>
<feature type="transmembrane region" description="Helical" evidence="13">
    <location>
        <begin position="104"/>
        <end position="137"/>
    </location>
</feature>